<protein>
    <recommendedName>
        <fullName evidence="1">SnoaL-like domain-containing protein</fullName>
    </recommendedName>
</protein>
<reference evidence="2 3" key="1">
    <citation type="journal article" date="2015" name="Genome Announc.">
        <title>Complete Genome Sequence of Methanosphaerula palustris E1-9CT, a Hydrogenotrophic Methanogen Isolated from a Minerotrophic Fen Peatland.</title>
        <authorList>
            <person name="Cadillo-Quiroz H."/>
            <person name="Browne P."/>
            <person name="Kyrpides N."/>
            <person name="Woyke T."/>
            <person name="Goodwin L."/>
            <person name="Detter C."/>
            <person name="Yavitt J.B."/>
            <person name="Zinder S.H."/>
        </authorList>
    </citation>
    <scope>NUCLEOTIDE SEQUENCE [LARGE SCALE GENOMIC DNA]</scope>
    <source>
        <strain evidence="3">ATCC BAA-1556 / DSM 19958 / E1-9c</strain>
    </source>
</reference>
<sequence length="113" mass="12558">MQKKLAQPIETYFYASNIPDNELIVNCFTEDAIVLDEGHTYRGHAAIRKWRDDVTEQWTITTEITGVAEKGGETVVTATVSGNFDGSPVPLDFHFTVENEKITALRIVLAGTE</sequence>
<dbReference type="SUPFAM" id="SSF54427">
    <property type="entry name" value="NTF2-like"/>
    <property type="match status" value="1"/>
</dbReference>
<proteinExistence type="predicted"/>
<dbReference type="STRING" id="521011.Mpal_1485"/>
<dbReference type="InterPro" id="IPR032710">
    <property type="entry name" value="NTF2-like_dom_sf"/>
</dbReference>
<dbReference type="RefSeq" id="WP_012618125.1">
    <property type="nucleotide sequence ID" value="NC_011832.1"/>
</dbReference>
<evidence type="ECO:0000313" key="3">
    <source>
        <dbReference type="Proteomes" id="UP000002457"/>
    </source>
</evidence>
<dbReference type="AlphaFoldDB" id="B8GIJ3"/>
<gene>
    <name evidence="2" type="ordered locus">Mpal_1485</name>
</gene>
<dbReference type="Pfam" id="PF12680">
    <property type="entry name" value="SnoaL_2"/>
    <property type="match status" value="1"/>
</dbReference>
<dbReference type="Proteomes" id="UP000002457">
    <property type="component" value="Chromosome"/>
</dbReference>
<accession>B8GIJ3</accession>
<dbReference type="GeneID" id="7270090"/>
<dbReference type="Gene3D" id="3.10.450.50">
    <property type="match status" value="1"/>
</dbReference>
<name>B8GIJ3_METPE</name>
<dbReference type="KEGG" id="mpl:Mpal_1485"/>
<evidence type="ECO:0000313" key="2">
    <source>
        <dbReference type="EMBL" id="ACL16806.1"/>
    </source>
</evidence>
<dbReference type="HOGENOM" id="CLU_148715_1_0_2"/>
<keyword evidence="3" id="KW-1185">Reference proteome</keyword>
<dbReference type="InterPro" id="IPR037401">
    <property type="entry name" value="SnoaL-like"/>
</dbReference>
<organism evidence="2 3">
    <name type="scientific">Methanosphaerula palustris (strain ATCC BAA-1556 / DSM 19958 / E1-9c)</name>
    <dbReference type="NCBI Taxonomy" id="521011"/>
    <lineage>
        <taxon>Archaea</taxon>
        <taxon>Methanobacteriati</taxon>
        <taxon>Methanobacteriota</taxon>
        <taxon>Stenosarchaea group</taxon>
        <taxon>Methanomicrobia</taxon>
        <taxon>Methanomicrobiales</taxon>
        <taxon>Methanoregulaceae</taxon>
        <taxon>Methanosphaerula</taxon>
    </lineage>
</organism>
<evidence type="ECO:0000259" key="1">
    <source>
        <dbReference type="Pfam" id="PF12680"/>
    </source>
</evidence>
<feature type="domain" description="SnoaL-like" evidence="1">
    <location>
        <begin position="10"/>
        <end position="104"/>
    </location>
</feature>
<dbReference type="EMBL" id="CP001338">
    <property type="protein sequence ID" value="ACL16806.1"/>
    <property type="molecule type" value="Genomic_DNA"/>
</dbReference>